<dbReference type="OrthoDB" id="5570429at2"/>
<keyword evidence="8 10" id="KW-0408">Iron</keyword>
<evidence type="ECO:0000259" key="12">
    <source>
        <dbReference type="PROSITE" id="PS51007"/>
    </source>
</evidence>
<dbReference type="Gene3D" id="1.10.760.10">
    <property type="entry name" value="Cytochrome c-like domain"/>
    <property type="match status" value="1"/>
</dbReference>
<keyword evidence="6 10" id="KW-0479">Metal-binding</keyword>
<organism evidence="13 14">
    <name type="scientific">Crocosphaera chwakensis CCY0110</name>
    <dbReference type="NCBI Taxonomy" id="391612"/>
    <lineage>
        <taxon>Bacteria</taxon>
        <taxon>Bacillati</taxon>
        <taxon>Cyanobacteriota</taxon>
        <taxon>Cyanophyceae</taxon>
        <taxon>Oscillatoriophycideae</taxon>
        <taxon>Chroococcales</taxon>
        <taxon>Aphanothecaceae</taxon>
        <taxon>Crocosphaera</taxon>
        <taxon>Crocosphaera chwakensis</taxon>
    </lineage>
</organism>
<gene>
    <name evidence="13" type="ORF">CY0110_08926</name>
</gene>
<dbReference type="GO" id="GO:0015979">
    <property type="term" value="P:photosynthesis"/>
    <property type="evidence" value="ECO:0007669"/>
    <property type="project" value="UniProtKB-KW"/>
</dbReference>
<evidence type="ECO:0000313" key="14">
    <source>
        <dbReference type="Proteomes" id="UP000003781"/>
    </source>
</evidence>
<keyword evidence="3" id="KW-0813">Transport</keyword>
<evidence type="ECO:0000256" key="9">
    <source>
        <dbReference type="ARBA" id="ARBA00023078"/>
    </source>
</evidence>
<dbReference type="GO" id="GO:0005506">
    <property type="term" value="F:iron ion binding"/>
    <property type="evidence" value="ECO:0007669"/>
    <property type="project" value="InterPro"/>
</dbReference>
<dbReference type="InterPro" id="IPR023655">
    <property type="entry name" value="Cyt_C6"/>
</dbReference>
<dbReference type="AlphaFoldDB" id="A3IW71"/>
<evidence type="ECO:0000256" key="3">
    <source>
        <dbReference type="ARBA" id="ARBA00022448"/>
    </source>
</evidence>
<evidence type="ECO:0000313" key="13">
    <source>
        <dbReference type="EMBL" id="EAZ89306.1"/>
    </source>
</evidence>
<dbReference type="RefSeq" id="WP_008277628.1">
    <property type="nucleotide sequence ID" value="NZ_AAXW01000048.1"/>
</dbReference>
<dbReference type="EMBL" id="AAXW01000048">
    <property type="protein sequence ID" value="EAZ89306.1"/>
    <property type="molecule type" value="Genomic_DNA"/>
</dbReference>
<name>A3IW71_9CHRO</name>
<comment type="subcellular location">
    <subcellularLocation>
        <location evidence="1">Cellular thylakoid lumen</location>
    </subcellularLocation>
</comment>
<keyword evidence="4" id="KW-0602">Photosynthesis</keyword>
<keyword evidence="9" id="KW-0793">Thylakoid</keyword>
<dbReference type="InterPro" id="IPR008168">
    <property type="entry name" value="Cyt_C_IC"/>
</dbReference>
<proteinExistence type="inferred from homology"/>
<dbReference type="eggNOG" id="COG2010">
    <property type="taxonomic scope" value="Bacteria"/>
</dbReference>
<dbReference type="SUPFAM" id="SSF46626">
    <property type="entry name" value="Cytochrome c"/>
    <property type="match status" value="1"/>
</dbReference>
<evidence type="ECO:0000256" key="1">
    <source>
        <dbReference type="ARBA" id="ARBA00004518"/>
    </source>
</evidence>
<dbReference type="Proteomes" id="UP000003781">
    <property type="component" value="Unassembled WGS sequence"/>
</dbReference>
<feature type="signal peptide" evidence="11">
    <location>
        <begin position="1"/>
        <end position="27"/>
    </location>
</feature>
<keyword evidence="11" id="KW-0732">Signal</keyword>
<sequence>MQLKIYSIFFTVFLLLFLSISPSPVIAEEVTDGSKIFTVHCAGCHPNGNNIIRRGKNLKMRALKRNKVDTLDSIIHLVTYGKNNMSAYEEKLTQNEIKVVSQYVLEQAKNNWHNP</sequence>
<feature type="domain" description="Cytochrome c" evidence="12">
    <location>
        <begin position="28"/>
        <end position="108"/>
    </location>
</feature>
<evidence type="ECO:0000256" key="6">
    <source>
        <dbReference type="ARBA" id="ARBA00022723"/>
    </source>
</evidence>
<dbReference type="GO" id="GO:0031979">
    <property type="term" value="C:plasma membrane-derived thylakoid lumen"/>
    <property type="evidence" value="ECO:0007669"/>
    <property type="project" value="UniProtKB-SubCell"/>
</dbReference>
<evidence type="ECO:0000256" key="10">
    <source>
        <dbReference type="PROSITE-ProRule" id="PRU00433"/>
    </source>
</evidence>
<dbReference type="PRINTS" id="PR00605">
    <property type="entry name" value="CYTCHROMECIC"/>
</dbReference>
<dbReference type="PANTHER" id="PTHR34688:SF2">
    <property type="entry name" value="CYTOCHROME C6, CHLOROPLASTIC"/>
    <property type="match status" value="1"/>
</dbReference>
<dbReference type="InterPro" id="IPR036909">
    <property type="entry name" value="Cyt_c-like_dom_sf"/>
</dbReference>
<evidence type="ECO:0000256" key="5">
    <source>
        <dbReference type="ARBA" id="ARBA00022617"/>
    </source>
</evidence>
<dbReference type="GO" id="GO:0009055">
    <property type="term" value="F:electron transfer activity"/>
    <property type="evidence" value="ECO:0007669"/>
    <property type="project" value="InterPro"/>
</dbReference>
<reference evidence="13 14" key="1">
    <citation type="submission" date="2007-03" db="EMBL/GenBank/DDBJ databases">
        <authorList>
            <person name="Stal L."/>
            <person name="Ferriera S."/>
            <person name="Johnson J."/>
            <person name="Kravitz S."/>
            <person name="Beeson K."/>
            <person name="Sutton G."/>
            <person name="Rogers Y.-H."/>
            <person name="Friedman R."/>
            <person name="Frazier M."/>
            <person name="Venter J.C."/>
        </authorList>
    </citation>
    <scope>NUCLEOTIDE SEQUENCE [LARGE SCALE GENOMIC DNA]</scope>
    <source>
        <strain evidence="13 14">CCY0110</strain>
    </source>
</reference>
<dbReference type="GO" id="GO:0020037">
    <property type="term" value="F:heme binding"/>
    <property type="evidence" value="ECO:0007669"/>
    <property type="project" value="InterPro"/>
</dbReference>
<protein>
    <submittedName>
        <fullName evidence="13">Cytochrome c, class I</fullName>
    </submittedName>
</protein>
<dbReference type="PANTHER" id="PTHR34688">
    <property type="entry name" value="CYTOCHROME C6, CHLOROPLASTIC"/>
    <property type="match status" value="1"/>
</dbReference>
<evidence type="ECO:0000256" key="8">
    <source>
        <dbReference type="ARBA" id="ARBA00023004"/>
    </source>
</evidence>
<comment type="caution">
    <text evidence="13">The sequence shown here is derived from an EMBL/GenBank/DDBJ whole genome shotgun (WGS) entry which is preliminary data.</text>
</comment>
<keyword evidence="5 10" id="KW-0349">Heme</keyword>
<evidence type="ECO:0000256" key="7">
    <source>
        <dbReference type="ARBA" id="ARBA00022982"/>
    </source>
</evidence>
<dbReference type="InterPro" id="IPR009056">
    <property type="entry name" value="Cyt_c-like_dom"/>
</dbReference>
<keyword evidence="7" id="KW-0249">Electron transport</keyword>
<evidence type="ECO:0000256" key="4">
    <source>
        <dbReference type="ARBA" id="ARBA00022531"/>
    </source>
</evidence>
<dbReference type="PROSITE" id="PS51007">
    <property type="entry name" value="CYTC"/>
    <property type="match status" value="1"/>
</dbReference>
<keyword evidence="14" id="KW-1185">Reference proteome</keyword>
<evidence type="ECO:0000256" key="2">
    <source>
        <dbReference type="ARBA" id="ARBA00009650"/>
    </source>
</evidence>
<comment type="similarity">
    <text evidence="2">Belongs to the cytochrome c family. PetJ subfamily.</text>
</comment>
<evidence type="ECO:0000256" key="11">
    <source>
        <dbReference type="SAM" id="SignalP"/>
    </source>
</evidence>
<accession>A3IW71</accession>
<feature type="chain" id="PRO_5002653389" evidence="11">
    <location>
        <begin position="28"/>
        <end position="115"/>
    </location>
</feature>
<dbReference type="Pfam" id="PF13442">
    <property type="entry name" value="Cytochrome_CBB3"/>
    <property type="match status" value="1"/>
</dbReference>